<evidence type="ECO:0000256" key="1">
    <source>
        <dbReference type="SAM" id="MobiDB-lite"/>
    </source>
</evidence>
<accession>A0A343TFL5</accession>
<dbReference type="KEGG" id="hdf:AArcSl_0232"/>
<dbReference type="Proteomes" id="UP000263012">
    <property type="component" value="Chromosome"/>
</dbReference>
<keyword evidence="3" id="KW-1185">Reference proteome</keyword>
<name>A0A343TFL5_9EURY</name>
<reference evidence="3" key="1">
    <citation type="submission" date="2017-11" db="EMBL/GenBank/DDBJ databases">
        <title>Phenotypic and genomic properties of facultatively anaerobic sulfur-reducing natronoarchaea from hypersaline soda lakes.</title>
        <authorList>
            <person name="Sorokin D.Y."/>
            <person name="Kublanov I.V."/>
            <person name="Roman P."/>
            <person name="Sinninghe Damste J.S."/>
            <person name="Golyshin P.N."/>
            <person name="Rojo D."/>
            <person name="Ciordia S."/>
            <person name="Mena M.D.C."/>
            <person name="Ferrer M."/>
            <person name="Messina E."/>
            <person name="Smedile F."/>
            <person name="La Spada G."/>
            <person name="La Cono V."/>
            <person name="Yakimov M.M."/>
        </authorList>
    </citation>
    <scope>NUCLEOTIDE SEQUENCE [LARGE SCALE GENOMIC DNA]</scope>
    <source>
        <strain evidence="3">AArc-Sl</strain>
    </source>
</reference>
<feature type="region of interest" description="Disordered" evidence="1">
    <location>
        <begin position="21"/>
        <end position="65"/>
    </location>
</feature>
<evidence type="ECO:0000313" key="2">
    <source>
        <dbReference type="EMBL" id="AUX07887.1"/>
    </source>
</evidence>
<gene>
    <name evidence="2" type="ORF">AArcSl_0232</name>
</gene>
<dbReference type="GeneID" id="37876567"/>
<protein>
    <submittedName>
        <fullName evidence="2">Uncharacterized protein</fullName>
    </submittedName>
</protein>
<organism evidence="2 3">
    <name type="scientific">Halalkaliarchaeum desulfuricum</name>
    <dbReference type="NCBI Taxonomy" id="2055893"/>
    <lineage>
        <taxon>Archaea</taxon>
        <taxon>Methanobacteriati</taxon>
        <taxon>Methanobacteriota</taxon>
        <taxon>Stenosarchaea group</taxon>
        <taxon>Halobacteria</taxon>
        <taxon>Halobacteriales</taxon>
        <taxon>Haloferacaceae</taxon>
        <taxon>Halalkaliarchaeum</taxon>
    </lineage>
</organism>
<dbReference type="EMBL" id="CP025066">
    <property type="protein sequence ID" value="AUX07887.1"/>
    <property type="molecule type" value="Genomic_DNA"/>
</dbReference>
<evidence type="ECO:0000313" key="3">
    <source>
        <dbReference type="Proteomes" id="UP000263012"/>
    </source>
</evidence>
<proteinExistence type="predicted"/>
<dbReference type="RefSeq" id="WP_119813912.1">
    <property type="nucleotide sequence ID" value="NZ_CP025066.1"/>
</dbReference>
<sequence>MNQRSRRLRLAEWADLVDEELPERALERPTLSAFPEGHAGGEDGDGGEGSRQPRGDGRGLHRRSR</sequence>
<dbReference type="AlphaFoldDB" id="A0A343TFL5"/>